<dbReference type="NCBIfam" id="TIGR01082">
    <property type="entry name" value="murC"/>
    <property type="match status" value="1"/>
</dbReference>
<feature type="domain" description="Mur ligase C-terminal" evidence="16">
    <location>
        <begin position="319"/>
        <end position="449"/>
    </location>
</feature>
<evidence type="ECO:0000256" key="2">
    <source>
        <dbReference type="ARBA" id="ARBA00004752"/>
    </source>
</evidence>
<evidence type="ECO:0000256" key="5">
    <source>
        <dbReference type="ARBA" id="ARBA00022598"/>
    </source>
</evidence>
<comment type="caution">
    <text evidence="18">The sequence shown here is derived from an EMBL/GenBank/DDBJ whole genome shotgun (WGS) entry which is preliminary data.</text>
</comment>
<evidence type="ECO:0000256" key="10">
    <source>
        <dbReference type="ARBA" id="ARBA00022984"/>
    </source>
</evidence>
<evidence type="ECO:0000256" key="14">
    <source>
        <dbReference type="HAMAP-Rule" id="MF_00046"/>
    </source>
</evidence>
<evidence type="ECO:0000256" key="7">
    <source>
        <dbReference type="ARBA" id="ARBA00022741"/>
    </source>
</evidence>
<evidence type="ECO:0000259" key="16">
    <source>
        <dbReference type="Pfam" id="PF02875"/>
    </source>
</evidence>
<reference evidence="18" key="1">
    <citation type="journal article" date="2014" name="Int. J. Syst. Evol. Microbiol.">
        <title>Complete genome sequence of Corynebacterium casei LMG S-19264T (=DSM 44701T), isolated from a smear-ripened cheese.</title>
        <authorList>
            <consortium name="US DOE Joint Genome Institute (JGI-PGF)"/>
            <person name="Walter F."/>
            <person name="Albersmeier A."/>
            <person name="Kalinowski J."/>
            <person name="Ruckert C."/>
        </authorList>
    </citation>
    <scope>NUCLEOTIDE SEQUENCE</scope>
    <source>
        <strain evidence="18">JCM 18487</strain>
    </source>
</reference>
<dbReference type="InterPro" id="IPR004101">
    <property type="entry name" value="Mur_ligase_C"/>
</dbReference>
<evidence type="ECO:0000256" key="1">
    <source>
        <dbReference type="ARBA" id="ARBA00004496"/>
    </source>
</evidence>
<dbReference type="AlphaFoldDB" id="A0A917NEV2"/>
<dbReference type="Gene3D" id="3.40.50.720">
    <property type="entry name" value="NAD(P)-binding Rossmann-like Domain"/>
    <property type="match status" value="1"/>
</dbReference>
<dbReference type="InterPro" id="IPR000713">
    <property type="entry name" value="Mur_ligase_N"/>
</dbReference>
<evidence type="ECO:0000256" key="3">
    <source>
        <dbReference type="ARBA" id="ARBA00012211"/>
    </source>
</evidence>
<dbReference type="InterPro" id="IPR013221">
    <property type="entry name" value="Mur_ligase_cen"/>
</dbReference>
<evidence type="ECO:0000256" key="8">
    <source>
        <dbReference type="ARBA" id="ARBA00022840"/>
    </source>
</evidence>
<accession>A0A917NEV2</accession>
<dbReference type="GO" id="GO:0005737">
    <property type="term" value="C:cytoplasm"/>
    <property type="evidence" value="ECO:0007669"/>
    <property type="project" value="UniProtKB-SubCell"/>
</dbReference>
<keyword evidence="11 14" id="KW-0131">Cell cycle</keyword>
<dbReference type="GO" id="GO:0008360">
    <property type="term" value="P:regulation of cell shape"/>
    <property type="evidence" value="ECO:0007669"/>
    <property type="project" value="UniProtKB-KW"/>
</dbReference>
<feature type="domain" description="Mur ligase central" evidence="17">
    <location>
        <begin position="112"/>
        <end position="297"/>
    </location>
</feature>
<evidence type="ECO:0000256" key="6">
    <source>
        <dbReference type="ARBA" id="ARBA00022618"/>
    </source>
</evidence>
<protein>
    <recommendedName>
        <fullName evidence="3 14">UDP-N-acetylmuramate--L-alanine ligase</fullName>
        <ecNumber evidence="3 14">6.3.2.8</ecNumber>
    </recommendedName>
    <alternativeName>
        <fullName evidence="14">UDP-N-acetylmuramoyl-L-alanine synthetase</fullName>
    </alternativeName>
</protein>
<dbReference type="PANTHER" id="PTHR43445:SF3">
    <property type="entry name" value="UDP-N-ACETYLMURAMATE--L-ALANINE LIGASE"/>
    <property type="match status" value="1"/>
</dbReference>
<feature type="domain" description="Mur ligase N-terminal catalytic" evidence="15">
    <location>
        <begin position="10"/>
        <end position="106"/>
    </location>
</feature>
<evidence type="ECO:0000256" key="11">
    <source>
        <dbReference type="ARBA" id="ARBA00023306"/>
    </source>
</evidence>
<evidence type="ECO:0000313" key="19">
    <source>
        <dbReference type="Proteomes" id="UP000637695"/>
    </source>
</evidence>
<reference evidence="18" key="2">
    <citation type="submission" date="2020-09" db="EMBL/GenBank/DDBJ databases">
        <authorList>
            <person name="Sun Q."/>
            <person name="Ohkuma M."/>
        </authorList>
    </citation>
    <scope>NUCLEOTIDE SEQUENCE</scope>
    <source>
        <strain evidence="18">JCM 18487</strain>
    </source>
</reference>
<dbReference type="GO" id="GO:0051301">
    <property type="term" value="P:cell division"/>
    <property type="evidence" value="ECO:0007669"/>
    <property type="project" value="UniProtKB-KW"/>
</dbReference>
<keyword evidence="19" id="KW-1185">Reference proteome</keyword>
<keyword evidence="12 14" id="KW-0961">Cell wall biogenesis/degradation</keyword>
<dbReference type="InterPro" id="IPR036615">
    <property type="entry name" value="Mur_ligase_C_dom_sf"/>
</dbReference>
<evidence type="ECO:0000256" key="4">
    <source>
        <dbReference type="ARBA" id="ARBA00022490"/>
    </source>
</evidence>
<feature type="binding site" evidence="14">
    <location>
        <begin position="114"/>
        <end position="120"/>
    </location>
    <ligand>
        <name>ATP</name>
        <dbReference type="ChEBI" id="CHEBI:30616"/>
    </ligand>
</feature>
<dbReference type="Pfam" id="PF01225">
    <property type="entry name" value="Mur_ligase"/>
    <property type="match status" value="1"/>
</dbReference>
<keyword evidence="7 14" id="KW-0547">Nucleotide-binding</keyword>
<dbReference type="GO" id="GO:0005524">
    <property type="term" value="F:ATP binding"/>
    <property type="evidence" value="ECO:0007669"/>
    <property type="project" value="UniProtKB-UniRule"/>
</dbReference>
<organism evidence="18 19">
    <name type="scientific">Alicyclobacillus cellulosilyticus</name>
    <dbReference type="NCBI Taxonomy" id="1003997"/>
    <lineage>
        <taxon>Bacteria</taxon>
        <taxon>Bacillati</taxon>
        <taxon>Bacillota</taxon>
        <taxon>Bacilli</taxon>
        <taxon>Bacillales</taxon>
        <taxon>Alicyclobacillaceae</taxon>
        <taxon>Alicyclobacillus</taxon>
    </lineage>
</organism>
<dbReference type="SUPFAM" id="SSF53244">
    <property type="entry name" value="MurD-like peptide ligases, peptide-binding domain"/>
    <property type="match status" value="1"/>
</dbReference>
<keyword evidence="9 14" id="KW-0133">Cell shape</keyword>
<evidence type="ECO:0000256" key="12">
    <source>
        <dbReference type="ARBA" id="ARBA00023316"/>
    </source>
</evidence>
<dbReference type="SUPFAM" id="SSF53623">
    <property type="entry name" value="MurD-like peptide ligases, catalytic domain"/>
    <property type="match status" value="1"/>
</dbReference>
<keyword evidence="10 14" id="KW-0573">Peptidoglycan synthesis</keyword>
<evidence type="ECO:0000256" key="9">
    <source>
        <dbReference type="ARBA" id="ARBA00022960"/>
    </source>
</evidence>
<evidence type="ECO:0000259" key="15">
    <source>
        <dbReference type="Pfam" id="PF01225"/>
    </source>
</evidence>
<keyword evidence="6 14" id="KW-0132">Cell division</keyword>
<dbReference type="Gene3D" id="3.90.190.20">
    <property type="entry name" value="Mur ligase, C-terminal domain"/>
    <property type="match status" value="1"/>
</dbReference>
<dbReference type="Proteomes" id="UP000637695">
    <property type="component" value="Unassembled WGS sequence"/>
</dbReference>
<name>A0A917NEV2_9BACL</name>
<comment type="similarity">
    <text evidence="14">Belongs to the MurCDEF family.</text>
</comment>
<dbReference type="HAMAP" id="MF_00046">
    <property type="entry name" value="MurC"/>
    <property type="match status" value="1"/>
</dbReference>
<dbReference type="InterPro" id="IPR005758">
    <property type="entry name" value="UDP-N-AcMur_Ala_ligase_MurC"/>
</dbReference>
<keyword evidence="8 14" id="KW-0067">ATP-binding</keyword>
<gene>
    <name evidence="14 18" type="primary">murC</name>
    <name evidence="18" type="ORF">GCM10010885_02420</name>
</gene>
<proteinExistence type="inferred from homology"/>
<sequence length="471" mass="51226">MIGVAGAQRVHFVGIGGYGMSAIARVMLDLGYDVSGSDVSAHELTQRLAERGARIYVGHAAHHVDGADLVVYSTALPQDNVELCEARRRQIPVLHRSQMLARLMEDRIGIAVTGAHGKTTTTSMIAFVMERCGLDPTFIVGGVVRDIGDNAKAGRGPYLVAEADESDGSFLHYHPKFAVVTNVEPDHLEHYGGDFENLKRAYEQFIRQVQPDGLCVVSAQDDHLRQLAGAARCPVVTFGLDGQEGRAAADYVAAGVELFDRGSRCEVWYRGQRLGSLVLALPGAHNVMNALAAIAVARAVGLEYEPVARSLAEFHGAKRRFQVLADVDGVLVVDDYAHHPTEIRATIAAARATGRRIVAVFQPQRYTRTYFLFDAFARAFAEADEVVISDIYSPPGEPRLEGVSAERLAEQVRKESNPHTRFLRTKDEVLAYLAATVRPGDLVLTMGAGDIWQVAHRLGDVLAARSEASYA</sequence>
<dbReference type="SUPFAM" id="SSF51984">
    <property type="entry name" value="MurCD N-terminal domain"/>
    <property type="match status" value="1"/>
</dbReference>
<dbReference type="Gene3D" id="3.40.1190.10">
    <property type="entry name" value="Mur-like, catalytic domain"/>
    <property type="match status" value="1"/>
</dbReference>
<comment type="function">
    <text evidence="14">Cell wall formation.</text>
</comment>
<dbReference type="GO" id="GO:0071555">
    <property type="term" value="P:cell wall organization"/>
    <property type="evidence" value="ECO:0007669"/>
    <property type="project" value="UniProtKB-KW"/>
</dbReference>
<dbReference type="PANTHER" id="PTHR43445">
    <property type="entry name" value="UDP-N-ACETYLMURAMATE--L-ALANINE LIGASE-RELATED"/>
    <property type="match status" value="1"/>
</dbReference>
<keyword evidence="4 14" id="KW-0963">Cytoplasm</keyword>
<evidence type="ECO:0000256" key="13">
    <source>
        <dbReference type="ARBA" id="ARBA00047833"/>
    </source>
</evidence>
<dbReference type="GO" id="GO:0008763">
    <property type="term" value="F:UDP-N-acetylmuramate-L-alanine ligase activity"/>
    <property type="evidence" value="ECO:0007669"/>
    <property type="project" value="UniProtKB-UniRule"/>
</dbReference>
<comment type="pathway">
    <text evidence="2 14">Cell wall biogenesis; peptidoglycan biosynthesis.</text>
</comment>
<dbReference type="Pfam" id="PF02875">
    <property type="entry name" value="Mur_ligase_C"/>
    <property type="match status" value="1"/>
</dbReference>
<evidence type="ECO:0000259" key="17">
    <source>
        <dbReference type="Pfam" id="PF08245"/>
    </source>
</evidence>
<evidence type="ECO:0000313" key="18">
    <source>
        <dbReference type="EMBL" id="GGI96285.1"/>
    </source>
</evidence>
<dbReference type="InterPro" id="IPR036565">
    <property type="entry name" value="Mur-like_cat_sf"/>
</dbReference>
<comment type="subcellular location">
    <subcellularLocation>
        <location evidence="1 14">Cytoplasm</location>
    </subcellularLocation>
</comment>
<dbReference type="Pfam" id="PF08245">
    <property type="entry name" value="Mur_ligase_M"/>
    <property type="match status" value="1"/>
</dbReference>
<dbReference type="EC" id="6.3.2.8" evidence="3 14"/>
<dbReference type="InterPro" id="IPR050061">
    <property type="entry name" value="MurCDEF_pg_biosynth"/>
</dbReference>
<dbReference type="EMBL" id="BMOY01000002">
    <property type="protein sequence ID" value="GGI96285.1"/>
    <property type="molecule type" value="Genomic_DNA"/>
</dbReference>
<dbReference type="GO" id="GO:0009252">
    <property type="term" value="P:peptidoglycan biosynthetic process"/>
    <property type="evidence" value="ECO:0007669"/>
    <property type="project" value="UniProtKB-UniRule"/>
</dbReference>
<keyword evidence="5 14" id="KW-0436">Ligase</keyword>
<comment type="catalytic activity">
    <reaction evidence="13 14">
        <text>UDP-N-acetyl-alpha-D-muramate + L-alanine + ATP = UDP-N-acetyl-alpha-D-muramoyl-L-alanine + ADP + phosphate + H(+)</text>
        <dbReference type="Rhea" id="RHEA:23372"/>
        <dbReference type="ChEBI" id="CHEBI:15378"/>
        <dbReference type="ChEBI" id="CHEBI:30616"/>
        <dbReference type="ChEBI" id="CHEBI:43474"/>
        <dbReference type="ChEBI" id="CHEBI:57972"/>
        <dbReference type="ChEBI" id="CHEBI:70757"/>
        <dbReference type="ChEBI" id="CHEBI:83898"/>
        <dbReference type="ChEBI" id="CHEBI:456216"/>
        <dbReference type="EC" id="6.3.2.8"/>
    </reaction>
</comment>